<keyword evidence="10" id="KW-1185">Reference proteome</keyword>
<keyword evidence="2" id="KW-0378">Hydrolase</keyword>
<dbReference type="GO" id="GO:0005524">
    <property type="term" value="F:ATP binding"/>
    <property type="evidence" value="ECO:0007669"/>
    <property type="project" value="UniProtKB-UniRule"/>
</dbReference>
<dbReference type="PANTHER" id="PTHR14025">
    <property type="entry name" value="FANCONI ANEMIA GROUP M FANCM FAMILY MEMBER"/>
    <property type="match status" value="1"/>
</dbReference>
<dbReference type="PROSITE" id="PS51194">
    <property type="entry name" value="HELICASE_CTER"/>
    <property type="match status" value="1"/>
</dbReference>
<dbReference type="GO" id="GO:0005634">
    <property type="term" value="C:nucleus"/>
    <property type="evidence" value="ECO:0007669"/>
    <property type="project" value="UniProtKB-SubCell"/>
</dbReference>
<dbReference type="Pfam" id="PF00270">
    <property type="entry name" value="DEAD"/>
    <property type="match status" value="1"/>
</dbReference>
<keyword evidence="3" id="KW-0347">Helicase</keyword>
<evidence type="ECO:0000256" key="6">
    <source>
        <dbReference type="SAM" id="MobiDB-lite"/>
    </source>
</evidence>
<dbReference type="PROSITE" id="PS51192">
    <property type="entry name" value="HELICASE_ATP_BIND_1"/>
    <property type="match status" value="1"/>
</dbReference>
<dbReference type="EC" id="3.6.4.12" evidence="5"/>
<feature type="domain" description="Helicase ATP-binding" evidence="7">
    <location>
        <begin position="149"/>
        <end position="371"/>
    </location>
</feature>
<feature type="region of interest" description="Disordered" evidence="6">
    <location>
        <begin position="1"/>
        <end position="44"/>
    </location>
</feature>
<evidence type="ECO:0000256" key="5">
    <source>
        <dbReference type="RuleBase" id="RU367027"/>
    </source>
</evidence>
<evidence type="ECO:0000256" key="2">
    <source>
        <dbReference type="ARBA" id="ARBA00022801"/>
    </source>
</evidence>
<name>A0A1L0AW57_9ASCO</name>
<gene>
    <name evidence="9" type="ORF">HGUI_00544</name>
</gene>
<dbReference type="GO" id="GO:0070336">
    <property type="term" value="F:flap-structured DNA binding"/>
    <property type="evidence" value="ECO:0007669"/>
    <property type="project" value="EnsemblFungi"/>
</dbReference>
<comment type="catalytic activity">
    <reaction evidence="5">
        <text>ATP + H2O = ADP + phosphate + H(+)</text>
        <dbReference type="Rhea" id="RHEA:13065"/>
        <dbReference type="ChEBI" id="CHEBI:15377"/>
        <dbReference type="ChEBI" id="CHEBI:15378"/>
        <dbReference type="ChEBI" id="CHEBI:30616"/>
        <dbReference type="ChEBI" id="CHEBI:43474"/>
        <dbReference type="ChEBI" id="CHEBI:456216"/>
        <dbReference type="EC" id="3.6.4.12"/>
    </reaction>
</comment>
<dbReference type="EMBL" id="FQNF01000006">
    <property type="protein sequence ID" value="SGZ38344.1"/>
    <property type="molecule type" value="Genomic_DNA"/>
</dbReference>
<comment type="subunit">
    <text evidence="5">Interacts with the MHF histone-fold complex to form the FANCM-MHF complex.</text>
</comment>
<feature type="domain" description="Helicase C-terminal" evidence="8">
    <location>
        <begin position="620"/>
        <end position="781"/>
    </location>
</feature>
<dbReference type="InterPro" id="IPR011545">
    <property type="entry name" value="DEAD/DEAH_box_helicase_dom"/>
</dbReference>
<reference evidence="10" key="1">
    <citation type="submission" date="2016-11" db="EMBL/GenBank/DDBJ databases">
        <authorList>
            <person name="Guldener U."/>
        </authorList>
    </citation>
    <scope>NUCLEOTIDE SEQUENCE [LARGE SCALE GENOMIC DNA]</scope>
</reference>
<dbReference type="SMART" id="SM00490">
    <property type="entry name" value="HELICc"/>
    <property type="match status" value="1"/>
</dbReference>
<dbReference type="InterPro" id="IPR001650">
    <property type="entry name" value="Helicase_C-like"/>
</dbReference>
<dbReference type="GO" id="GO:0033677">
    <property type="term" value="F:DNA/RNA helicase activity"/>
    <property type="evidence" value="ECO:0007669"/>
    <property type="project" value="EnsemblFungi"/>
</dbReference>
<evidence type="ECO:0000313" key="10">
    <source>
        <dbReference type="Proteomes" id="UP000183365"/>
    </source>
</evidence>
<dbReference type="GO" id="GO:0045003">
    <property type="term" value="P:double-strand break repair via synthesis-dependent strand annealing"/>
    <property type="evidence" value="ECO:0007669"/>
    <property type="project" value="TreeGrafter"/>
</dbReference>
<dbReference type="GO" id="GO:0007535">
    <property type="term" value="P:donor selection"/>
    <property type="evidence" value="ECO:0007669"/>
    <property type="project" value="EnsemblFungi"/>
</dbReference>
<dbReference type="GO" id="GO:0036297">
    <property type="term" value="P:interstrand cross-link repair"/>
    <property type="evidence" value="ECO:0007669"/>
    <property type="project" value="EnsemblFungi"/>
</dbReference>
<keyword evidence="1" id="KW-0547">Nucleotide-binding</keyword>
<feature type="compositionally biased region" description="Acidic residues" evidence="6">
    <location>
        <begin position="1"/>
        <end position="11"/>
    </location>
</feature>
<proteinExistence type="inferred from homology"/>
<sequence length="923" mass="105418">MSEFDSDSDDSFLEKHMDQYITSKDVPSVSIETPKDESAESSDDSYLENYINHLDTKKQKAAFRGTTVTQDYDQLPEVYEPKTKLFSNYGLSSDDEEDTQLNNIETNTFAYNNDLTPDCVELPVSFNSATIDTLIYPTNYPVREYQRKIVETCIKNNTLVAIPTGTGKTFIAATIMLNFFRWFCLKDGQPDIIPLETNTISRIKPIVEKKPIIKKKKSIKDVLSDHGTFDIPDTGPTTNSKIVFVAPTRPLVAQIIQACLGITGIPPEHMCILLDKKPKERGPLYQKNSVFIGTPQIIEKDLHNGTLSPHDIKLLIIDECHKSTGNFSYVKIVSYINRFCKNNFRIIGLSATPTNTVEGLENIVENLQVSKIELRTEESPDLKKYMMKKEVTESVVIPTDNKFIAEVIDCLSPCVLPILREAIQMGIYPSIPKPAYINSFIAMENKRKVVDNPSLSEGLKWYQFFLLNVLYDFGFLMQKLNLFGIRTFYHCLDYKKAEFDSKFKIGKTKNKHMIQFYNHENINVCLESCREYLFKEVNGKEVENFEVSTHPKFDKMLQELYDFFDDQQNSESRVIIFSSFRDVALEIVQTIDGQNDISSQPEKLKPHIFIGQSAGKKAFDPEQFILENSTKSTSGMTKKQREMRLKQIEEVKKAEREIMKENGNKSRISSSEMAQNTGMTQAQQKEVIESFKSGKHNILVCTSIGEEGLDIGEVDLIIFFDATASLVRNIQRMGRTGRKRDGRVFLILTKKEMDKFNKSFQEYEELQQQIQDYGDSFMKYSCSMYPKDRNYQIVYDKISIANENEEIVNVEDADRVIALGTQMTQSRRSTVRGTAKGKATKKAPKTFNYPNNVDPNKPPGFTSVGKMFKKIIKNKSNKEPKSTAKKSVSFQEEPPKKFQKVVPGSPKKTFETPKTETFIDLSD</sequence>
<dbReference type="GO" id="GO:0009378">
    <property type="term" value="F:four-way junction helicase activity"/>
    <property type="evidence" value="ECO:0007669"/>
    <property type="project" value="TreeGrafter"/>
</dbReference>
<evidence type="ECO:0000259" key="7">
    <source>
        <dbReference type="PROSITE" id="PS51192"/>
    </source>
</evidence>
<dbReference type="SUPFAM" id="SSF52540">
    <property type="entry name" value="P-loop containing nucleoside triphosphate hydrolases"/>
    <property type="match status" value="1"/>
</dbReference>
<evidence type="ECO:0000313" key="9">
    <source>
        <dbReference type="EMBL" id="SGZ38344.1"/>
    </source>
</evidence>
<dbReference type="GO" id="GO:0016887">
    <property type="term" value="F:ATP hydrolysis activity"/>
    <property type="evidence" value="ECO:0007669"/>
    <property type="project" value="RHEA"/>
</dbReference>
<dbReference type="AlphaFoldDB" id="A0A1L0AW57"/>
<dbReference type="VEuPathDB" id="FungiDB:HGUI_00544"/>
<evidence type="ECO:0000259" key="8">
    <source>
        <dbReference type="PROSITE" id="PS51194"/>
    </source>
</evidence>
<dbReference type="SMART" id="SM00487">
    <property type="entry name" value="DEXDc"/>
    <property type="match status" value="1"/>
</dbReference>
<organism evidence="9 10">
    <name type="scientific">Hanseniaspora guilliermondii</name>
    <dbReference type="NCBI Taxonomy" id="56406"/>
    <lineage>
        <taxon>Eukaryota</taxon>
        <taxon>Fungi</taxon>
        <taxon>Dikarya</taxon>
        <taxon>Ascomycota</taxon>
        <taxon>Saccharomycotina</taxon>
        <taxon>Saccharomycetes</taxon>
        <taxon>Saccharomycodales</taxon>
        <taxon>Saccharomycodaceae</taxon>
        <taxon>Hanseniaspora</taxon>
    </lineage>
</organism>
<dbReference type="GO" id="GO:0000400">
    <property type="term" value="F:four-way junction DNA binding"/>
    <property type="evidence" value="ECO:0007669"/>
    <property type="project" value="TreeGrafter"/>
</dbReference>
<dbReference type="GO" id="GO:0043138">
    <property type="term" value="F:3'-5' DNA helicase activity"/>
    <property type="evidence" value="ECO:0007669"/>
    <property type="project" value="EnsemblFungi"/>
</dbReference>
<dbReference type="GO" id="GO:0033567">
    <property type="term" value="P:DNA replication, Okazaki fragment processing"/>
    <property type="evidence" value="ECO:0007669"/>
    <property type="project" value="EnsemblFungi"/>
</dbReference>
<dbReference type="GO" id="GO:0060543">
    <property type="term" value="P:negative regulation of strand invasion"/>
    <property type="evidence" value="ECO:0007669"/>
    <property type="project" value="EnsemblFungi"/>
</dbReference>
<evidence type="ECO:0000256" key="3">
    <source>
        <dbReference type="ARBA" id="ARBA00022806"/>
    </source>
</evidence>
<dbReference type="OrthoDB" id="164902at2759"/>
<comment type="similarity">
    <text evidence="5">Belongs to the DEAD box helicase family. DEAH subfamily. FANCM sub-subfamily.</text>
</comment>
<protein>
    <recommendedName>
        <fullName evidence="5">ATP-dependent DNA helicase</fullName>
        <ecNumber evidence="5">3.6.4.12</ecNumber>
    </recommendedName>
</protein>
<feature type="region of interest" description="Disordered" evidence="6">
    <location>
        <begin position="873"/>
        <end position="923"/>
    </location>
</feature>
<dbReference type="InterPro" id="IPR027417">
    <property type="entry name" value="P-loop_NTPase"/>
</dbReference>
<evidence type="ECO:0000256" key="4">
    <source>
        <dbReference type="ARBA" id="ARBA00022840"/>
    </source>
</evidence>
<evidence type="ECO:0000256" key="1">
    <source>
        <dbReference type="ARBA" id="ARBA00022741"/>
    </source>
</evidence>
<dbReference type="Gene3D" id="3.40.50.300">
    <property type="entry name" value="P-loop containing nucleotide triphosphate hydrolases"/>
    <property type="match status" value="3"/>
</dbReference>
<comment type="function">
    <text evidence="5">ATP-dependent DNA helicase involved in DNA damage repair by homologous recombination and in genome maintenance. Capable of unwinding D-loops. Plays a role in limiting crossover recombinants during mitotic DNA double-strand break (DSB) repair. Component of a FANCM-MHF complex which promotes gene conversion at blocked replication forks, probably by reversal of the stalled fork.</text>
</comment>
<keyword evidence="4" id="KW-0067">ATP-binding</keyword>
<dbReference type="Proteomes" id="UP000183365">
    <property type="component" value="Unassembled WGS sequence"/>
</dbReference>
<accession>A0A1L0AW57</accession>
<dbReference type="PANTHER" id="PTHR14025:SF20">
    <property type="entry name" value="FANCONI ANEMIA GROUP M PROTEIN"/>
    <property type="match status" value="1"/>
</dbReference>
<comment type="subcellular location">
    <subcellularLocation>
        <location evidence="5">Nucleus</location>
    </subcellularLocation>
</comment>
<dbReference type="InterPro" id="IPR014001">
    <property type="entry name" value="Helicase_ATP-bd"/>
</dbReference>
<dbReference type="Pfam" id="PF00271">
    <property type="entry name" value="Helicase_C"/>
    <property type="match status" value="1"/>
</dbReference>